<sequence length="290" mass="32059">MKSWNKNRHIRFDLFSAITIMTALLVIFFIGSAISAVIVSGIPCFAETIRSPEVLFAFRLSFTTASISTIIVMALALPTAYALTRTDMPFKRLSGLMIELTLSLPYILLGLSLLIIFSSPVGKWLKGHGFKVVFSPVGIVMAHILVNLPYAIRLIRTAFEASDQRLEFIAQTLGASPWKCFLTILLPLCRGSLISAFILTWSRALGEFGATLMLVGVTRFKTETLPGSIYLSISTGNNPTAMATAMLMLLISGCTLFLAQFMGKSWYQHERQVGGQINYTKCRNLNGRER</sequence>
<name>A0A0J9E028_9FIRM</name>
<dbReference type="OrthoDB" id="9795403at2"/>
<dbReference type="PATRIC" id="fig|742734.4.peg.748"/>
<dbReference type="EMBL" id="ADLK01000078">
    <property type="protein sequence ID" value="KMW08805.1"/>
    <property type="molecule type" value="Genomic_DNA"/>
</dbReference>
<protein>
    <recommendedName>
        <fullName evidence="10">ABC transmembrane type-1 domain-containing protein</fullName>
    </recommendedName>
</protein>
<evidence type="ECO:0000256" key="6">
    <source>
        <dbReference type="ARBA" id="ARBA00023032"/>
    </source>
</evidence>
<feature type="transmembrane region" description="Helical" evidence="9">
    <location>
        <begin position="96"/>
        <end position="117"/>
    </location>
</feature>
<evidence type="ECO:0000256" key="7">
    <source>
        <dbReference type="ARBA" id="ARBA00023136"/>
    </source>
</evidence>
<dbReference type="PANTHER" id="PTHR30406">
    <property type="entry name" value="SULFATE TRANSPORT SYSTEM PERMEASE PROTEIN"/>
    <property type="match status" value="1"/>
</dbReference>
<feature type="transmembrane region" description="Helical" evidence="9">
    <location>
        <begin position="241"/>
        <end position="262"/>
    </location>
</feature>
<evidence type="ECO:0000259" key="10">
    <source>
        <dbReference type="PROSITE" id="PS50928"/>
    </source>
</evidence>
<keyword evidence="4 9" id="KW-0812">Transmembrane</keyword>
<dbReference type="RefSeq" id="WP_048929179.1">
    <property type="nucleotide sequence ID" value="NZ_KQ235875.1"/>
</dbReference>
<comment type="similarity">
    <text evidence="9">Belongs to the binding-protein-dependent transport system permease family.</text>
</comment>
<evidence type="ECO:0000313" key="11">
    <source>
        <dbReference type="EMBL" id="KMW08805.1"/>
    </source>
</evidence>
<evidence type="ECO:0000256" key="1">
    <source>
        <dbReference type="ARBA" id="ARBA00004141"/>
    </source>
</evidence>
<feature type="transmembrane region" description="Helical" evidence="9">
    <location>
        <begin position="12"/>
        <end position="42"/>
    </location>
</feature>
<proteinExistence type="inferred from homology"/>
<dbReference type="Proteomes" id="UP000037392">
    <property type="component" value="Unassembled WGS sequence"/>
</dbReference>
<dbReference type="PROSITE" id="PS50928">
    <property type="entry name" value="ABC_TM1"/>
    <property type="match status" value="1"/>
</dbReference>
<dbReference type="GO" id="GO:0005886">
    <property type="term" value="C:plasma membrane"/>
    <property type="evidence" value="ECO:0007669"/>
    <property type="project" value="UniProtKB-SubCell"/>
</dbReference>
<accession>A0A0J9E028</accession>
<dbReference type="Gene3D" id="1.10.3720.10">
    <property type="entry name" value="MetI-like"/>
    <property type="match status" value="1"/>
</dbReference>
<dbReference type="GeneID" id="93165445"/>
<dbReference type="SUPFAM" id="SSF161098">
    <property type="entry name" value="MetI-like"/>
    <property type="match status" value="1"/>
</dbReference>
<dbReference type="AlphaFoldDB" id="A0A0J9E028"/>
<reference evidence="11 12" key="1">
    <citation type="submission" date="2011-04" db="EMBL/GenBank/DDBJ databases">
        <title>The Genome Sequence of Clostridium citroniae WAL-19142.</title>
        <authorList>
            <consortium name="The Broad Institute Genome Sequencing Platform"/>
            <person name="Earl A."/>
            <person name="Ward D."/>
            <person name="Feldgarden M."/>
            <person name="Gevers D."/>
            <person name="Warren Y.A."/>
            <person name="Tyrrell K.L."/>
            <person name="Citron D.M."/>
            <person name="Goldstein E.J."/>
            <person name="Daigneault M."/>
            <person name="Allen-Vercoe E."/>
            <person name="Young S.K."/>
            <person name="Zeng Q."/>
            <person name="Gargeya S."/>
            <person name="Fitzgerald M."/>
            <person name="Haas B."/>
            <person name="Abouelleil A."/>
            <person name="Alvarado L."/>
            <person name="Arachchi H.M."/>
            <person name="Berlin A."/>
            <person name="Brown A."/>
            <person name="Chapman S.B."/>
            <person name="Chen Z."/>
            <person name="Dunbar C."/>
            <person name="Freedman E."/>
            <person name="Gearin G."/>
            <person name="Gellesch M."/>
            <person name="Goldberg J."/>
            <person name="Griggs A."/>
            <person name="Gujja S."/>
            <person name="Heilman E.R."/>
            <person name="Heiman D."/>
            <person name="Howarth C."/>
            <person name="Larson L."/>
            <person name="Lui A."/>
            <person name="MacDonald P.J."/>
            <person name="Mehta T."/>
            <person name="Montmayeur A."/>
            <person name="Murphy C."/>
            <person name="Neiman D."/>
            <person name="Pearson M."/>
            <person name="Priest M."/>
            <person name="Roberts A."/>
            <person name="Saif S."/>
            <person name="Shea T."/>
            <person name="Shenoy N."/>
            <person name="Sisk P."/>
            <person name="Stolte C."/>
            <person name="Sykes S."/>
            <person name="White J."/>
            <person name="Yandava C."/>
            <person name="Wortman J."/>
            <person name="Nusbaum C."/>
            <person name="Birren B."/>
        </authorList>
    </citation>
    <scope>NUCLEOTIDE SEQUENCE [LARGE SCALE GENOMIC DNA]</scope>
    <source>
        <strain evidence="11 12">WAL-19142</strain>
    </source>
</reference>
<evidence type="ECO:0000256" key="9">
    <source>
        <dbReference type="RuleBase" id="RU363032"/>
    </source>
</evidence>
<evidence type="ECO:0000256" key="3">
    <source>
        <dbReference type="ARBA" id="ARBA00022448"/>
    </source>
</evidence>
<evidence type="ECO:0000256" key="5">
    <source>
        <dbReference type="ARBA" id="ARBA00022989"/>
    </source>
</evidence>
<organism evidence="11 12">
    <name type="scientific">[Clostridium] citroniae WAL-19142</name>
    <dbReference type="NCBI Taxonomy" id="742734"/>
    <lineage>
        <taxon>Bacteria</taxon>
        <taxon>Bacillati</taxon>
        <taxon>Bacillota</taxon>
        <taxon>Clostridia</taxon>
        <taxon>Lachnospirales</taxon>
        <taxon>Lachnospiraceae</taxon>
        <taxon>Enterocloster</taxon>
    </lineage>
</organism>
<feature type="transmembrane region" description="Helical" evidence="9">
    <location>
        <begin position="180"/>
        <end position="201"/>
    </location>
</feature>
<feature type="transmembrane region" description="Helical" evidence="9">
    <location>
        <begin position="62"/>
        <end position="84"/>
    </location>
</feature>
<evidence type="ECO:0000256" key="8">
    <source>
        <dbReference type="ARBA" id="ARBA00025323"/>
    </source>
</evidence>
<dbReference type="GO" id="GO:0015419">
    <property type="term" value="F:ABC-type sulfate transporter activity"/>
    <property type="evidence" value="ECO:0007669"/>
    <property type="project" value="InterPro"/>
</dbReference>
<evidence type="ECO:0000313" key="12">
    <source>
        <dbReference type="Proteomes" id="UP000037392"/>
    </source>
</evidence>
<dbReference type="InterPro" id="IPR000515">
    <property type="entry name" value="MetI-like"/>
</dbReference>
<evidence type="ECO:0000256" key="2">
    <source>
        <dbReference type="ARBA" id="ARBA00011779"/>
    </source>
</evidence>
<dbReference type="CDD" id="cd06261">
    <property type="entry name" value="TM_PBP2"/>
    <property type="match status" value="1"/>
</dbReference>
<comment type="caution">
    <text evidence="11">The sequence shown here is derived from an EMBL/GenBank/DDBJ whole genome shotgun (WGS) entry which is preliminary data.</text>
</comment>
<keyword evidence="6" id="KW-0764">Sulfate transport</keyword>
<comment type="subunit">
    <text evidence="2">The complex is composed of two ATP-binding proteins (CysA), two transmembrane proteins (CysT and CysW) and a solute-binding protein (CysP).</text>
</comment>
<comment type="subcellular location">
    <subcellularLocation>
        <location evidence="9">Cell membrane</location>
        <topology evidence="9">Multi-pass membrane protein</topology>
    </subcellularLocation>
    <subcellularLocation>
        <location evidence="1">Membrane</location>
        <topology evidence="1">Multi-pass membrane protein</topology>
    </subcellularLocation>
</comment>
<keyword evidence="5 9" id="KW-1133">Transmembrane helix</keyword>
<comment type="function">
    <text evidence="8">Part of the ABC transporter complex CysAWTP (TC 3.A.1.6.1) involved in sulfate/thiosulfate import. Probably responsible for the translocation of the substrate across the membrane.</text>
</comment>
<dbReference type="Pfam" id="PF00528">
    <property type="entry name" value="BPD_transp_1"/>
    <property type="match status" value="1"/>
</dbReference>
<dbReference type="InterPro" id="IPR035906">
    <property type="entry name" value="MetI-like_sf"/>
</dbReference>
<keyword evidence="3 9" id="KW-0813">Transport</keyword>
<evidence type="ECO:0000256" key="4">
    <source>
        <dbReference type="ARBA" id="ARBA00022692"/>
    </source>
</evidence>
<gene>
    <name evidence="11" type="ORF">HMPREF9470_00702</name>
</gene>
<dbReference type="PANTHER" id="PTHR30406:SF8">
    <property type="entry name" value="SULFATE TRANSPORT SYSTEM PERMEASE PROTEIN CYST"/>
    <property type="match status" value="1"/>
</dbReference>
<feature type="domain" description="ABC transmembrane type-1" evidence="10">
    <location>
        <begin position="58"/>
        <end position="259"/>
    </location>
</feature>
<keyword evidence="7 9" id="KW-0472">Membrane</keyword>
<feature type="transmembrane region" description="Helical" evidence="9">
    <location>
        <begin position="137"/>
        <end position="159"/>
    </location>
</feature>
<dbReference type="InterPro" id="IPR005667">
    <property type="entry name" value="Sulph_transpt2"/>
</dbReference>